<dbReference type="EMBL" id="GEDC01018389">
    <property type="protein sequence ID" value="JAS18909.1"/>
    <property type="molecule type" value="Transcribed_RNA"/>
</dbReference>
<proteinExistence type="predicted"/>
<accession>A0A1B6CZL4</accession>
<evidence type="ECO:0000313" key="1">
    <source>
        <dbReference type="EMBL" id="JAS18909.1"/>
    </source>
</evidence>
<reference evidence="1" key="1">
    <citation type="submission" date="2015-12" db="EMBL/GenBank/DDBJ databases">
        <title>De novo transcriptome assembly of four potential Pierce s Disease insect vectors from Arizona vineyards.</title>
        <authorList>
            <person name="Tassone E.E."/>
        </authorList>
    </citation>
    <scope>NUCLEOTIDE SEQUENCE</scope>
</reference>
<name>A0A1B6CZL4_9HEMI</name>
<dbReference type="AlphaFoldDB" id="A0A1B6CZL4"/>
<protein>
    <submittedName>
        <fullName evidence="1">Uncharacterized protein</fullName>
    </submittedName>
</protein>
<gene>
    <name evidence="1" type="ORF">g.10233</name>
</gene>
<feature type="non-terminal residue" evidence="1">
    <location>
        <position position="1"/>
    </location>
</feature>
<organism evidence="1">
    <name type="scientific">Clastoptera arizonana</name>
    <name type="common">Arizona spittle bug</name>
    <dbReference type="NCBI Taxonomy" id="38151"/>
    <lineage>
        <taxon>Eukaryota</taxon>
        <taxon>Metazoa</taxon>
        <taxon>Ecdysozoa</taxon>
        <taxon>Arthropoda</taxon>
        <taxon>Hexapoda</taxon>
        <taxon>Insecta</taxon>
        <taxon>Pterygota</taxon>
        <taxon>Neoptera</taxon>
        <taxon>Paraneoptera</taxon>
        <taxon>Hemiptera</taxon>
        <taxon>Auchenorrhyncha</taxon>
        <taxon>Cercopoidea</taxon>
        <taxon>Clastopteridae</taxon>
        <taxon>Clastoptera</taxon>
    </lineage>
</organism>
<sequence length="108" mass="12348">TMQNKTTITGVGKCNNVTTVNITTTVDPYSTYAEDFLNFKPPRFLIGEFRPAPIACVNASERCLVYEPILMEYVIKDCCNASLICKLKIKHTFWDYFDNTHRCIDPNT</sequence>